<dbReference type="PANTHER" id="PTHR43377:SF1">
    <property type="entry name" value="BILIVERDIN REDUCTASE A"/>
    <property type="match status" value="1"/>
</dbReference>
<dbReference type="EMBL" id="JBHUCX010000029">
    <property type="protein sequence ID" value="MFD1675539.1"/>
    <property type="molecule type" value="Genomic_DNA"/>
</dbReference>
<dbReference type="Proteomes" id="UP001597079">
    <property type="component" value="Unassembled WGS sequence"/>
</dbReference>
<evidence type="ECO:0000313" key="3">
    <source>
        <dbReference type="Proteomes" id="UP001597079"/>
    </source>
</evidence>
<dbReference type="Gene3D" id="3.40.50.720">
    <property type="entry name" value="NAD(P)-binding Rossmann-like Domain"/>
    <property type="match status" value="1"/>
</dbReference>
<dbReference type="SUPFAM" id="SSF55347">
    <property type="entry name" value="Glyceraldehyde-3-phosphate dehydrogenase-like, C-terminal domain"/>
    <property type="match status" value="1"/>
</dbReference>
<reference evidence="3" key="1">
    <citation type="journal article" date="2019" name="Int. J. Syst. Evol. Microbiol.">
        <title>The Global Catalogue of Microorganisms (GCM) 10K type strain sequencing project: providing services to taxonomists for standard genome sequencing and annotation.</title>
        <authorList>
            <consortium name="The Broad Institute Genomics Platform"/>
            <consortium name="The Broad Institute Genome Sequencing Center for Infectious Disease"/>
            <person name="Wu L."/>
            <person name="Ma J."/>
        </authorList>
    </citation>
    <scope>NUCLEOTIDE SEQUENCE [LARGE SCALE GENOMIC DNA]</scope>
    <source>
        <strain evidence="3">CGMCC 1.12286</strain>
    </source>
</reference>
<dbReference type="InterPro" id="IPR051450">
    <property type="entry name" value="Gfo/Idh/MocA_Oxidoreductases"/>
</dbReference>
<feature type="domain" description="GFO/IDH/MocA-like oxidoreductase" evidence="1">
    <location>
        <begin position="121"/>
        <end position="238"/>
    </location>
</feature>
<protein>
    <recommendedName>
        <fullName evidence="1">GFO/IDH/MocA-like oxidoreductase domain-containing protein</fullName>
    </recommendedName>
</protein>
<keyword evidence="3" id="KW-1185">Reference proteome</keyword>
<dbReference type="SUPFAM" id="SSF51735">
    <property type="entry name" value="NAD(P)-binding Rossmann-fold domains"/>
    <property type="match status" value="1"/>
</dbReference>
<gene>
    <name evidence="2" type="ORF">ACFSB2_12625</name>
</gene>
<dbReference type="Gene3D" id="3.30.360.10">
    <property type="entry name" value="Dihydrodipicolinate Reductase, domain 2"/>
    <property type="match status" value="1"/>
</dbReference>
<dbReference type="RefSeq" id="WP_377943419.1">
    <property type="nucleotide sequence ID" value="NZ_JBHUCX010000029.1"/>
</dbReference>
<proteinExistence type="predicted"/>
<dbReference type="InterPro" id="IPR055170">
    <property type="entry name" value="GFO_IDH_MocA-like_dom"/>
</dbReference>
<sequence>MKIGILSYQHGPSEALIRCLKQDLGVTDVMIWQRGSDGAAHGESTVETFINEVDGVIVLGHDECRFADVLQVLQLGKPLLCEPVIDMVDKDTRSLLAEADKDEVLLIPAFPMRMSPVVGNLKDTIESGRLGEIVGVHGVSNTGVTTFWGEQVADENAFIRTTMHLVDTILWLLQSDVKSVYGATTNLLTQEKASNRVGSVQMVFDNGVIAGLASISPEAPPDTDDRNFSLSVVGTLGTCDMRAYGQRVEERTKARTTILRYGDEPMVLLISEFLRLVAGEDATSLQLPRFRDCARVGRVMQAIGRSTKTSTLVLSSIF</sequence>
<dbReference type="Pfam" id="PF22725">
    <property type="entry name" value="GFO_IDH_MocA_C3"/>
    <property type="match status" value="1"/>
</dbReference>
<accession>A0ABW4JH54</accession>
<name>A0ABW4JH54_9BACL</name>
<comment type="caution">
    <text evidence="2">The sequence shown here is derived from an EMBL/GenBank/DDBJ whole genome shotgun (WGS) entry which is preliminary data.</text>
</comment>
<dbReference type="PANTHER" id="PTHR43377">
    <property type="entry name" value="BILIVERDIN REDUCTASE A"/>
    <property type="match status" value="1"/>
</dbReference>
<evidence type="ECO:0000313" key="2">
    <source>
        <dbReference type="EMBL" id="MFD1675539.1"/>
    </source>
</evidence>
<dbReference type="InterPro" id="IPR036291">
    <property type="entry name" value="NAD(P)-bd_dom_sf"/>
</dbReference>
<evidence type="ECO:0000259" key="1">
    <source>
        <dbReference type="Pfam" id="PF22725"/>
    </source>
</evidence>
<organism evidence="2 3">
    <name type="scientific">Alicyclobacillus fodiniaquatilis</name>
    <dbReference type="NCBI Taxonomy" id="1661150"/>
    <lineage>
        <taxon>Bacteria</taxon>
        <taxon>Bacillati</taxon>
        <taxon>Bacillota</taxon>
        <taxon>Bacilli</taxon>
        <taxon>Bacillales</taxon>
        <taxon>Alicyclobacillaceae</taxon>
        <taxon>Alicyclobacillus</taxon>
    </lineage>
</organism>